<protein>
    <submittedName>
        <fullName evidence="2">RT_RNaseH domain-containing protein</fullName>
    </submittedName>
</protein>
<dbReference type="AlphaFoldDB" id="A0A1I7YN94"/>
<organism evidence="1 2">
    <name type="scientific">Steinernema glaseri</name>
    <dbReference type="NCBI Taxonomy" id="37863"/>
    <lineage>
        <taxon>Eukaryota</taxon>
        <taxon>Metazoa</taxon>
        <taxon>Ecdysozoa</taxon>
        <taxon>Nematoda</taxon>
        <taxon>Chromadorea</taxon>
        <taxon>Rhabditida</taxon>
        <taxon>Tylenchina</taxon>
        <taxon>Panagrolaimomorpha</taxon>
        <taxon>Strongyloidoidea</taxon>
        <taxon>Steinernematidae</taxon>
        <taxon>Steinernema</taxon>
    </lineage>
</organism>
<proteinExistence type="predicted"/>
<sequence>MRNLSEIRLTLLQDRYIALKRTLYSIEADHFQAPDKLSAPLAILTASNNPRVGCCGVIRRAEGAYKKNQKVAVCTERGGLQAVRQWTPSLGAFLPSFLGSSGGVLCPVPLCHPLFFSTLFLNVAPRVVRWEVVVLRDWSSSRFLKPFPRTSPEALREKQKEGSSD</sequence>
<name>A0A1I7YN94_9BILA</name>
<evidence type="ECO:0000313" key="2">
    <source>
        <dbReference type="WBParaSite" id="L893_g18054.t1"/>
    </source>
</evidence>
<accession>A0A1I7YN94</accession>
<keyword evidence="1" id="KW-1185">Reference proteome</keyword>
<dbReference type="WBParaSite" id="L893_g18054.t1">
    <property type="protein sequence ID" value="L893_g18054.t1"/>
    <property type="gene ID" value="L893_g18054"/>
</dbReference>
<evidence type="ECO:0000313" key="1">
    <source>
        <dbReference type="Proteomes" id="UP000095287"/>
    </source>
</evidence>
<dbReference type="Proteomes" id="UP000095287">
    <property type="component" value="Unplaced"/>
</dbReference>
<reference evidence="2" key="1">
    <citation type="submission" date="2016-11" db="UniProtKB">
        <authorList>
            <consortium name="WormBaseParasite"/>
        </authorList>
    </citation>
    <scope>IDENTIFICATION</scope>
</reference>